<evidence type="ECO:0000256" key="1">
    <source>
        <dbReference type="ARBA" id="ARBA00022490"/>
    </source>
</evidence>
<sequence length="243" mass="27844">MKSGGREVIMSKITTNRSIRSNTSVFIGRKKRNNVARKPESLKTQERKMDSLSEVFVDAKEHYGDLSFTNTAKGHQCKFIEMIRLTDNLLDRSVELSGRLHAIRRLDSKLVFSTFRQQAFTVQECLQKVMQWASHLNSGDIVHARGVLRLHREKRLPFFTKPETCPGNARSVSGHCTLLTYYALLQSQILDLRTQAYSAAPLRSAALLKYIRQNYKVLQLNLDQASSQRSTLANKFSWPKVRN</sequence>
<dbReference type="Gene3D" id="2.40.50.140">
    <property type="entry name" value="Nucleic acid-binding proteins"/>
    <property type="match status" value="1"/>
</dbReference>
<evidence type="ECO:0000313" key="3">
    <source>
        <dbReference type="Proteomes" id="UP001147733"/>
    </source>
</evidence>
<comment type="caution">
    <text evidence="2">The sequence shown here is derived from an EMBL/GenBank/DDBJ whole genome shotgun (WGS) entry which is preliminary data.</text>
</comment>
<dbReference type="GO" id="GO:0006422">
    <property type="term" value="P:aspartyl-tRNA aminoacylation"/>
    <property type="evidence" value="ECO:0007669"/>
    <property type="project" value="InterPro"/>
</dbReference>
<dbReference type="PANTHER" id="PTHR43450">
    <property type="entry name" value="ASPARTYL-TRNA SYNTHETASE"/>
    <property type="match status" value="1"/>
</dbReference>
<proteinExistence type="predicted"/>
<keyword evidence="1" id="KW-0963">Cytoplasm</keyword>
<dbReference type="Proteomes" id="UP001147733">
    <property type="component" value="Unassembled WGS sequence"/>
</dbReference>
<name>A0A9W9PAW7_PENCI</name>
<evidence type="ECO:0000313" key="2">
    <source>
        <dbReference type="EMBL" id="KAJ5240641.1"/>
    </source>
</evidence>
<dbReference type="RefSeq" id="XP_056503646.1">
    <property type="nucleotide sequence ID" value="XM_056641152.1"/>
</dbReference>
<keyword evidence="3" id="KW-1185">Reference proteome</keyword>
<gene>
    <name evidence="2" type="ORF">N7469_002232</name>
</gene>
<dbReference type="EMBL" id="JAPQKT010000002">
    <property type="protein sequence ID" value="KAJ5240641.1"/>
    <property type="molecule type" value="Genomic_DNA"/>
</dbReference>
<dbReference type="PANTHER" id="PTHR43450:SF2">
    <property type="entry name" value="ASPARTATE--TRNA LIGASE"/>
    <property type="match status" value="1"/>
</dbReference>
<dbReference type="InterPro" id="IPR004523">
    <property type="entry name" value="Asp-tRNA_synthase_2"/>
</dbReference>
<dbReference type="GO" id="GO:0017101">
    <property type="term" value="C:aminoacyl-tRNA synthetase multienzyme complex"/>
    <property type="evidence" value="ECO:0007669"/>
    <property type="project" value="TreeGrafter"/>
</dbReference>
<organism evidence="2 3">
    <name type="scientific">Penicillium citrinum</name>
    <dbReference type="NCBI Taxonomy" id="5077"/>
    <lineage>
        <taxon>Eukaryota</taxon>
        <taxon>Fungi</taxon>
        <taxon>Dikarya</taxon>
        <taxon>Ascomycota</taxon>
        <taxon>Pezizomycotina</taxon>
        <taxon>Eurotiomycetes</taxon>
        <taxon>Eurotiomycetidae</taxon>
        <taxon>Eurotiales</taxon>
        <taxon>Aspergillaceae</taxon>
        <taxon>Penicillium</taxon>
    </lineage>
</organism>
<dbReference type="AlphaFoldDB" id="A0A9W9PAW7"/>
<dbReference type="InterPro" id="IPR012340">
    <property type="entry name" value="NA-bd_OB-fold"/>
</dbReference>
<dbReference type="GO" id="GO:0003723">
    <property type="term" value="F:RNA binding"/>
    <property type="evidence" value="ECO:0007669"/>
    <property type="project" value="TreeGrafter"/>
</dbReference>
<dbReference type="GeneID" id="81380319"/>
<dbReference type="GO" id="GO:0004815">
    <property type="term" value="F:aspartate-tRNA ligase activity"/>
    <property type="evidence" value="ECO:0007669"/>
    <property type="project" value="InterPro"/>
</dbReference>
<accession>A0A9W9PAW7</accession>
<reference evidence="2" key="2">
    <citation type="journal article" date="2023" name="IMA Fungus">
        <title>Comparative genomic study of the Penicillium genus elucidates a diverse pangenome and 15 lateral gene transfer events.</title>
        <authorList>
            <person name="Petersen C."/>
            <person name="Sorensen T."/>
            <person name="Nielsen M.R."/>
            <person name="Sondergaard T.E."/>
            <person name="Sorensen J.L."/>
            <person name="Fitzpatrick D.A."/>
            <person name="Frisvad J.C."/>
            <person name="Nielsen K.L."/>
        </authorList>
    </citation>
    <scope>NUCLEOTIDE SEQUENCE</scope>
    <source>
        <strain evidence="2">IBT 23319</strain>
    </source>
</reference>
<dbReference type="GO" id="GO:0005524">
    <property type="term" value="F:ATP binding"/>
    <property type="evidence" value="ECO:0007669"/>
    <property type="project" value="InterPro"/>
</dbReference>
<dbReference type="SUPFAM" id="SSF50249">
    <property type="entry name" value="Nucleic acid-binding proteins"/>
    <property type="match status" value="1"/>
</dbReference>
<protein>
    <submittedName>
        <fullName evidence="2">Uncharacterized protein</fullName>
    </submittedName>
</protein>
<dbReference type="GO" id="GO:0005829">
    <property type="term" value="C:cytosol"/>
    <property type="evidence" value="ECO:0007669"/>
    <property type="project" value="TreeGrafter"/>
</dbReference>
<reference evidence="2" key="1">
    <citation type="submission" date="2022-11" db="EMBL/GenBank/DDBJ databases">
        <authorList>
            <person name="Petersen C."/>
        </authorList>
    </citation>
    <scope>NUCLEOTIDE SEQUENCE</scope>
    <source>
        <strain evidence="2">IBT 23319</strain>
    </source>
</reference>